<comment type="caution">
    <text evidence="1">The sequence shown here is derived from an EMBL/GenBank/DDBJ whole genome shotgun (WGS) entry which is preliminary data.</text>
</comment>
<gene>
    <name evidence="1" type="ORF">GO755_31495</name>
</gene>
<organism evidence="1 2">
    <name type="scientific">Spirosoma arboris</name>
    <dbReference type="NCBI Taxonomy" id="2682092"/>
    <lineage>
        <taxon>Bacteria</taxon>
        <taxon>Pseudomonadati</taxon>
        <taxon>Bacteroidota</taxon>
        <taxon>Cytophagia</taxon>
        <taxon>Cytophagales</taxon>
        <taxon>Cytophagaceae</taxon>
        <taxon>Spirosoma</taxon>
    </lineage>
</organism>
<dbReference type="EMBL" id="WPIN01000016">
    <property type="protein sequence ID" value="MVM34596.1"/>
    <property type="molecule type" value="Genomic_DNA"/>
</dbReference>
<protein>
    <submittedName>
        <fullName evidence="1">Uncharacterized protein</fullName>
    </submittedName>
</protein>
<keyword evidence="2" id="KW-1185">Reference proteome</keyword>
<name>A0A7K1SLY0_9BACT</name>
<evidence type="ECO:0000313" key="1">
    <source>
        <dbReference type="EMBL" id="MVM34596.1"/>
    </source>
</evidence>
<sequence length="85" mass="9329">MLSFTTDAIKVYKSNGLIGTYSGCVAVGPQVTRVDLTLGIKHIAEEYNGTHINRLAGLDGRLYTEMLIFFTTYLQTASKEPASVR</sequence>
<dbReference type="RefSeq" id="WP_157589410.1">
    <property type="nucleotide sequence ID" value="NZ_WPIN01000016.1"/>
</dbReference>
<dbReference type="Proteomes" id="UP000436006">
    <property type="component" value="Unassembled WGS sequence"/>
</dbReference>
<accession>A0A7K1SLY0</accession>
<proteinExistence type="predicted"/>
<reference evidence="1 2" key="1">
    <citation type="submission" date="2019-12" db="EMBL/GenBank/DDBJ databases">
        <title>Spirosoma sp. HMF4905 genome sequencing and assembly.</title>
        <authorList>
            <person name="Kang H."/>
            <person name="Cha I."/>
            <person name="Kim H."/>
            <person name="Joh K."/>
        </authorList>
    </citation>
    <scope>NUCLEOTIDE SEQUENCE [LARGE SCALE GENOMIC DNA]</scope>
    <source>
        <strain evidence="1 2">HMF4905</strain>
    </source>
</reference>
<evidence type="ECO:0000313" key="2">
    <source>
        <dbReference type="Proteomes" id="UP000436006"/>
    </source>
</evidence>
<dbReference type="AlphaFoldDB" id="A0A7K1SLY0"/>